<sequence length="694" mass="74675">MHLSTLDRYLKQIKEADGVSRINYKLFKKNPRAMALVAQQYNNSKMTKEQLLTELNKIEGIKIGIATLYRYLRKMEEEAGGGTPNFQALASASGNPGSSIPKKASAIQEFSKEDSGGSRKITYKEFKNDPRAMALVEQFNTKQITDTALFEALKRIKPKLSTKSMYFYLNRLNEEKKAGSGVPNLQAIQIAQQSYNFTSGNPGSSTSASNKGKSTNFSKAPGASSHYGGAMLSQQAPPMDGTDVPLPSQTETDSTNWFGDLENDEGSLQSMVNPKNPSSWKKALGSASHYGSAMPSQQAPPTDDTFVPSQAGTDSTNFFGGNSQNDDGSLQSMVNPKNPSLFKNALAPQIAQQPSNFTSGNPGSLTSASNKGKSTNFSKGSNSGNWSLSSITGSASNYCGAMPFLPNQLQSTGRTSASNFFSPTPNTSNFNSGNPGSSSHYCGAMPFQQAPMPGTSSFPAFPNPLNQSAPLNSSTNFVPSQNETDSLDWFGGNSQNNEGTLESMIRTGKPGSSKNASQGSAPTFVLPQAGTDSTNFGWNSQNNDGDLALVVRPKNTSSWKGFDTAPYFPNQLQSTGRTSASNFFSPTPNTSNFNSGNPGSSSHYGGTMPFQQAPMSGTSFPAFPNQPLNQSAPLNPSTKFQNRTGTGTDLKSLEQEQEQNRNRTGTEQEQNRNRTGTEQEQNRNRTEQEQNRPS</sequence>
<feature type="compositionally biased region" description="Polar residues" evidence="1">
    <location>
        <begin position="510"/>
        <end position="521"/>
    </location>
</feature>
<proteinExistence type="predicted"/>
<feature type="compositionally biased region" description="Basic and acidic residues" evidence="1">
    <location>
        <begin position="651"/>
        <end position="694"/>
    </location>
</feature>
<feature type="compositionally biased region" description="Polar residues" evidence="1">
    <location>
        <begin position="307"/>
        <end position="338"/>
    </location>
</feature>
<reference evidence="3" key="1">
    <citation type="submission" date="2022-11" db="UniProtKB">
        <authorList>
            <consortium name="WormBaseParasite"/>
        </authorList>
    </citation>
    <scope>IDENTIFICATION</scope>
</reference>
<feature type="region of interest" description="Disordered" evidence="1">
    <location>
        <begin position="559"/>
        <end position="694"/>
    </location>
</feature>
<feature type="compositionally biased region" description="Polar residues" evidence="1">
    <location>
        <begin position="266"/>
        <end position="279"/>
    </location>
</feature>
<feature type="compositionally biased region" description="Polar residues" evidence="1">
    <location>
        <begin position="626"/>
        <end position="649"/>
    </location>
</feature>
<feature type="region of interest" description="Disordered" evidence="1">
    <location>
        <begin position="453"/>
        <end position="543"/>
    </location>
</feature>
<feature type="compositionally biased region" description="Low complexity" evidence="1">
    <location>
        <begin position="581"/>
        <end position="602"/>
    </location>
</feature>
<evidence type="ECO:0000256" key="1">
    <source>
        <dbReference type="SAM" id="MobiDB-lite"/>
    </source>
</evidence>
<feature type="compositionally biased region" description="Polar residues" evidence="1">
    <location>
        <begin position="570"/>
        <end position="580"/>
    </location>
</feature>
<feature type="compositionally biased region" description="Polar residues" evidence="1">
    <location>
        <begin position="454"/>
        <end position="484"/>
    </location>
</feature>
<feature type="region of interest" description="Disordered" evidence="1">
    <location>
        <begin position="353"/>
        <end position="384"/>
    </location>
</feature>
<evidence type="ECO:0000313" key="2">
    <source>
        <dbReference type="Proteomes" id="UP000887572"/>
    </source>
</evidence>
<feature type="compositionally biased region" description="Polar residues" evidence="1">
    <location>
        <begin position="247"/>
        <end position="257"/>
    </location>
</feature>
<feature type="region of interest" description="Disordered" evidence="1">
    <location>
        <begin position="199"/>
        <end position="340"/>
    </location>
</feature>
<keyword evidence="2" id="KW-1185">Reference proteome</keyword>
<feature type="region of interest" description="Disordered" evidence="1">
    <location>
        <begin position="410"/>
        <end position="436"/>
    </location>
</feature>
<feature type="compositionally biased region" description="Polar residues" evidence="1">
    <location>
        <begin position="609"/>
        <end position="619"/>
    </location>
</feature>
<dbReference type="Proteomes" id="UP000887572">
    <property type="component" value="Unplaced"/>
</dbReference>
<feature type="compositionally biased region" description="Polar residues" evidence="1">
    <location>
        <begin position="530"/>
        <end position="543"/>
    </location>
</feature>
<evidence type="ECO:0000313" key="3">
    <source>
        <dbReference type="WBParaSite" id="Gr19_v10_g6849.t1"/>
    </source>
</evidence>
<feature type="compositionally biased region" description="Polar residues" evidence="1">
    <location>
        <begin position="199"/>
        <end position="218"/>
    </location>
</feature>
<name>A0A914I306_GLORO</name>
<accession>A0A914I306</accession>
<dbReference type="WBParaSite" id="Gr19_v10_g6849.t1">
    <property type="protein sequence ID" value="Gr19_v10_g6849.t1"/>
    <property type="gene ID" value="Gr19_v10_g6849"/>
</dbReference>
<feature type="compositionally biased region" description="Low complexity" evidence="1">
    <location>
        <begin position="418"/>
        <end position="436"/>
    </location>
</feature>
<protein>
    <submittedName>
        <fullName evidence="3">Uncharacterized protein</fullName>
    </submittedName>
</protein>
<organism evidence="2 3">
    <name type="scientific">Globodera rostochiensis</name>
    <name type="common">Golden nematode worm</name>
    <name type="synonym">Heterodera rostochiensis</name>
    <dbReference type="NCBI Taxonomy" id="31243"/>
    <lineage>
        <taxon>Eukaryota</taxon>
        <taxon>Metazoa</taxon>
        <taxon>Ecdysozoa</taxon>
        <taxon>Nematoda</taxon>
        <taxon>Chromadorea</taxon>
        <taxon>Rhabditida</taxon>
        <taxon>Tylenchina</taxon>
        <taxon>Tylenchomorpha</taxon>
        <taxon>Tylenchoidea</taxon>
        <taxon>Heteroderidae</taxon>
        <taxon>Heteroderinae</taxon>
        <taxon>Globodera</taxon>
    </lineage>
</organism>
<dbReference type="AlphaFoldDB" id="A0A914I306"/>